<dbReference type="RefSeq" id="WP_182602286.1">
    <property type="nucleotide sequence ID" value="NZ_JACIVD010000053.1"/>
</dbReference>
<organism evidence="2 3">
    <name type="scientific">Limosilactobacillus albertensis</name>
    <dbReference type="NCBI Taxonomy" id="2759752"/>
    <lineage>
        <taxon>Bacteria</taxon>
        <taxon>Bacillati</taxon>
        <taxon>Bacillota</taxon>
        <taxon>Bacilli</taxon>
        <taxon>Lactobacillales</taxon>
        <taxon>Lactobacillaceae</taxon>
        <taxon>Limosilactobacillus</taxon>
    </lineage>
</organism>
<sequence>MMKGRANTMIVAFLFGMGIGLLLVYLGWQIYKGNAKYYQLLYGQVLGKKNKDNYISKNHKRFGILYIMLGIIVDALILWFQFN</sequence>
<dbReference type="EMBL" id="JACIVD010000053">
    <property type="protein sequence ID" value="MBB1122938.1"/>
    <property type="molecule type" value="Genomic_DNA"/>
</dbReference>
<reference evidence="2 3" key="1">
    <citation type="submission" date="2020-07" db="EMBL/GenBank/DDBJ databases">
        <title>Description of Limosilactobacillus balticus sp. nov., Limosilactobacillus agrestis sp. nov., Limosilactobacillus albertensis sp. nov., Limosilactobacillus rudii sp. nov., Limosilactobacillus fastidiosus sp. nov., five novel Limosilactobacillus species isolated from the vertebrate gastrointestinal tract, and proposal of 6 subspecies of Limosilactobacillus reuteri adapted to the gastrointestinal tract of specific vertebrate hosts.</title>
        <authorList>
            <person name="Li F."/>
            <person name="Cheng C."/>
            <person name="Zheng J."/>
            <person name="Quevedo R.M."/>
            <person name="Li J."/>
            <person name="Roos S."/>
            <person name="Gaenzle M.G."/>
            <person name="Walter J."/>
        </authorList>
    </citation>
    <scope>NUCLEOTIDE SEQUENCE [LARGE SCALE GENOMIC DNA]</scope>
    <source>
        <strain evidence="2 3">Lr3000</strain>
    </source>
</reference>
<protein>
    <submittedName>
        <fullName evidence="2">Uncharacterized protein</fullName>
    </submittedName>
</protein>
<dbReference type="AlphaFoldDB" id="A0A839H892"/>
<evidence type="ECO:0000313" key="2">
    <source>
        <dbReference type="EMBL" id="MBB1122938.1"/>
    </source>
</evidence>
<dbReference type="Proteomes" id="UP000547628">
    <property type="component" value="Unassembled WGS sequence"/>
</dbReference>
<accession>A0A839H892</accession>
<keyword evidence="1" id="KW-0812">Transmembrane</keyword>
<proteinExistence type="predicted"/>
<keyword evidence="1" id="KW-1133">Transmembrane helix</keyword>
<comment type="caution">
    <text evidence="2">The sequence shown here is derived from an EMBL/GenBank/DDBJ whole genome shotgun (WGS) entry which is preliminary data.</text>
</comment>
<evidence type="ECO:0000256" key="1">
    <source>
        <dbReference type="SAM" id="Phobius"/>
    </source>
</evidence>
<keyword evidence="1" id="KW-0472">Membrane</keyword>
<name>A0A839H892_9LACO</name>
<feature type="transmembrane region" description="Helical" evidence="1">
    <location>
        <begin position="63"/>
        <end position="82"/>
    </location>
</feature>
<gene>
    <name evidence="2" type="ORF">H5S41_03040</name>
</gene>
<evidence type="ECO:0000313" key="3">
    <source>
        <dbReference type="Proteomes" id="UP000547628"/>
    </source>
</evidence>
<feature type="transmembrane region" description="Helical" evidence="1">
    <location>
        <begin position="6"/>
        <end position="28"/>
    </location>
</feature>